<dbReference type="GO" id="GO:0006281">
    <property type="term" value="P:DNA repair"/>
    <property type="evidence" value="ECO:0007669"/>
    <property type="project" value="TreeGrafter"/>
</dbReference>
<sequence>MKCSLSGQNTRVLAKAVNSFSRIGSELYLEANQNGLTLRTVNDSQTAFSVMNFETGFFTDFKIDRSDSHEFGNKCKVSMKSCLGVFKNMRQVEKCQISLNVKTSKLLIKFICLFDTIKTHNVSILEQESLNAVYMTENPPNRMTAPNKMFTEIINNFRMYDNEITIEAAADLVVLKNNIDIQTDKHLMRTKLTLKSQEFSEYHISVPTTITFCLKELRAILNFADALSLDMTINFETAG</sequence>
<dbReference type="AlphaFoldDB" id="A0A9Q0NC21"/>
<evidence type="ECO:0000256" key="5">
    <source>
        <dbReference type="ARBA" id="ARBA00022763"/>
    </source>
</evidence>
<keyword evidence="5" id="KW-0227">DNA damage</keyword>
<dbReference type="InterPro" id="IPR046938">
    <property type="entry name" value="DNA_clamp_sf"/>
</dbReference>
<accession>A0A9Q0NC21</accession>
<proteinExistence type="inferred from homology"/>
<protein>
    <recommendedName>
        <fullName evidence="10">Cell cycle checkpoint control protein RAD9A</fullName>
    </recommendedName>
    <alternativeName>
        <fullName evidence="11">DNA repair exonuclease rad9 homolog A</fullName>
    </alternativeName>
</protein>
<dbReference type="OrthoDB" id="60092at2759"/>
<evidence type="ECO:0000256" key="6">
    <source>
        <dbReference type="ARBA" id="ARBA00022801"/>
    </source>
</evidence>
<keyword evidence="6" id="KW-0378">Hydrolase</keyword>
<dbReference type="GO" id="GO:0004527">
    <property type="term" value="F:exonuclease activity"/>
    <property type="evidence" value="ECO:0007669"/>
    <property type="project" value="UniProtKB-KW"/>
</dbReference>
<evidence type="ECO:0000256" key="8">
    <source>
        <dbReference type="ARBA" id="ARBA00023242"/>
    </source>
</evidence>
<evidence type="ECO:0000256" key="11">
    <source>
        <dbReference type="ARBA" id="ARBA00079896"/>
    </source>
</evidence>
<dbReference type="EMBL" id="WJQU01000001">
    <property type="protein sequence ID" value="KAJ6646896.1"/>
    <property type="molecule type" value="Genomic_DNA"/>
</dbReference>
<dbReference type="InterPro" id="IPR007268">
    <property type="entry name" value="Rad9/Ddc1"/>
</dbReference>
<dbReference type="PANTHER" id="PTHR15237:SF0">
    <property type="entry name" value="CELL CYCLE CHECKPOINT CONTROL PROTEIN"/>
    <property type="match status" value="1"/>
</dbReference>
<dbReference type="SUPFAM" id="SSF55979">
    <property type="entry name" value="DNA clamp"/>
    <property type="match status" value="1"/>
</dbReference>
<evidence type="ECO:0000256" key="9">
    <source>
        <dbReference type="ARBA" id="ARBA00059283"/>
    </source>
</evidence>
<gene>
    <name evidence="12" type="primary">RAD9A</name>
    <name evidence="12" type="ORF">Bhyg_02110</name>
</gene>
<comment type="similarity">
    <text evidence="2">Belongs to the rad9 family.</text>
</comment>
<evidence type="ECO:0000256" key="2">
    <source>
        <dbReference type="ARBA" id="ARBA00008494"/>
    </source>
</evidence>
<dbReference type="FunFam" id="3.70.10.10:FF:000005">
    <property type="entry name" value="Cell cycle checkpoint control protein"/>
    <property type="match status" value="1"/>
</dbReference>
<reference evidence="12" key="1">
    <citation type="submission" date="2022-07" db="EMBL/GenBank/DDBJ databases">
        <authorList>
            <person name="Trinca V."/>
            <person name="Uliana J.V.C."/>
            <person name="Torres T.T."/>
            <person name="Ward R.J."/>
            <person name="Monesi N."/>
        </authorList>
    </citation>
    <scope>NUCLEOTIDE SEQUENCE</scope>
    <source>
        <strain evidence="12">HSMRA1968</strain>
        <tissue evidence="12">Whole embryos</tissue>
    </source>
</reference>
<comment type="function">
    <text evidence="9">Component of the 9-1-1 cell-cycle checkpoint response complex that plays a major role in DNA repair. The 9-1-1 complex is recruited to DNA lesion upon damage by the RAD17-replication factor C (RFC) clamp loader complex. Acts then as a sliding clamp platform on DNA for several proteins involved in long-patch base excision repair (LP-BER). The 9-1-1 complex stimulates DNA polymerase beta (POLB) activity by increasing its affinity for the 3'-OH end of the primer-template and stabilizes POLB to those sites where LP-BER proceeds; endonuclease FEN1 cleavage activity on substrates with double, nick, or gap flaps of distinct sequences and lengths; and DNA ligase I (LIG1) on long-patch base excision repair substrates. The 9-1-1 complex is necessary for the recruitment of RHNO1 to sites of double-stranded breaks (DSB) occurring during the S phase. RAD9A possesses 3'-&gt;5' double stranded DNA exonuclease activity.</text>
</comment>
<dbReference type="GO" id="GO:0031573">
    <property type="term" value="P:mitotic intra-S DNA damage checkpoint signaling"/>
    <property type="evidence" value="ECO:0007669"/>
    <property type="project" value="TreeGrafter"/>
</dbReference>
<organism evidence="12 13">
    <name type="scientific">Pseudolycoriella hygida</name>
    <dbReference type="NCBI Taxonomy" id="35572"/>
    <lineage>
        <taxon>Eukaryota</taxon>
        <taxon>Metazoa</taxon>
        <taxon>Ecdysozoa</taxon>
        <taxon>Arthropoda</taxon>
        <taxon>Hexapoda</taxon>
        <taxon>Insecta</taxon>
        <taxon>Pterygota</taxon>
        <taxon>Neoptera</taxon>
        <taxon>Endopterygota</taxon>
        <taxon>Diptera</taxon>
        <taxon>Nematocera</taxon>
        <taxon>Sciaroidea</taxon>
        <taxon>Sciaridae</taxon>
        <taxon>Pseudolycoriella</taxon>
    </lineage>
</organism>
<dbReference type="Proteomes" id="UP001151699">
    <property type="component" value="Chromosome A"/>
</dbReference>
<dbReference type="Pfam" id="PF04139">
    <property type="entry name" value="Rad9"/>
    <property type="match status" value="1"/>
</dbReference>
<evidence type="ECO:0000256" key="1">
    <source>
        <dbReference type="ARBA" id="ARBA00004123"/>
    </source>
</evidence>
<evidence type="ECO:0000313" key="13">
    <source>
        <dbReference type="Proteomes" id="UP001151699"/>
    </source>
</evidence>
<dbReference type="GO" id="GO:0000076">
    <property type="term" value="P:DNA replication checkpoint signaling"/>
    <property type="evidence" value="ECO:0007669"/>
    <property type="project" value="TreeGrafter"/>
</dbReference>
<keyword evidence="8" id="KW-0539">Nucleus</keyword>
<dbReference type="PANTHER" id="PTHR15237">
    <property type="entry name" value="DNA REPAIR PROTEIN RAD9"/>
    <property type="match status" value="1"/>
</dbReference>
<keyword evidence="4" id="KW-0540">Nuclease</keyword>
<comment type="subcellular location">
    <subcellularLocation>
        <location evidence="1">Nucleus</location>
    </subcellularLocation>
</comment>
<keyword evidence="3" id="KW-0597">Phosphoprotein</keyword>
<evidence type="ECO:0000256" key="4">
    <source>
        <dbReference type="ARBA" id="ARBA00022722"/>
    </source>
</evidence>
<dbReference type="Gene3D" id="3.70.10.10">
    <property type="match status" value="1"/>
</dbReference>
<evidence type="ECO:0000313" key="12">
    <source>
        <dbReference type="EMBL" id="KAJ6646896.1"/>
    </source>
</evidence>
<comment type="caution">
    <text evidence="12">The sequence shown here is derived from an EMBL/GenBank/DDBJ whole genome shotgun (WGS) entry which is preliminary data.</text>
</comment>
<dbReference type="GO" id="GO:0071479">
    <property type="term" value="P:cellular response to ionizing radiation"/>
    <property type="evidence" value="ECO:0007669"/>
    <property type="project" value="TreeGrafter"/>
</dbReference>
<dbReference type="GO" id="GO:0030896">
    <property type="term" value="C:checkpoint clamp complex"/>
    <property type="evidence" value="ECO:0007669"/>
    <property type="project" value="InterPro"/>
</dbReference>
<keyword evidence="13" id="KW-1185">Reference proteome</keyword>
<feature type="non-terminal residue" evidence="12">
    <location>
        <position position="1"/>
    </location>
</feature>
<evidence type="ECO:0000256" key="10">
    <source>
        <dbReference type="ARBA" id="ARBA00069752"/>
    </source>
</evidence>
<name>A0A9Q0NC21_9DIPT</name>
<keyword evidence="7" id="KW-0269">Exonuclease</keyword>
<evidence type="ECO:0000256" key="3">
    <source>
        <dbReference type="ARBA" id="ARBA00022553"/>
    </source>
</evidence>
<evidence type="ECO:0000256" key="7">
    <source>
        <dbReference type="ARBA" id="ARBA00022839"/>
    </source>
</evidence>